<feature type="compositionally biased region" description="Pro residues" evidence="1">
    <location>
        <begin position="62"/>
        <end position="71"/>
    </location>
</feature>
<evidence type="ECO:0000313" key="3">
    <source>
        <dbReference type="Proteomes" id="UP000735302"/>
    </source>
</evidence>
<dbReference type="Proteomes" id="UP000735302">
    <property type="component" value="Unassembled WGS sequence"/>
</dbReference>
<sequence length="95" mass="10379">MGTRDARHPPNFLPASAATPVRFGRWCSCCACYYVGGIDSSSFRTLSCPALSAPRRSSLPHSLPPGLPPLDSPLSKNRNTIDRTFERVDGDWVES</sequence>
<reference evidence="2 3" key="1">
    <citation type="journal article" date="2021" name="Elife">
        <title>Chloroplast acquisition without the gene transfer in kleptoplastic sea slugs, Plakobranchus ocellatus.</title>
        <authorList>
            <person name="Maeda T."/>
            <person name="Takahashi S."/>
            <person name="Yoshida T."/>
            <person name="Shimamura S."/>
            <person name="Takaki Y."/>
            <person name="Nagai Y."/>
            <person name="Toyoda A."/>
            <person name="Suzuki Y."/>
            <person name="Arimoto A."/>
            <person name="Ishii H."/>
            <person name="Satoh N."/>
            <person name="Nishiyama T."/>
            <person name="Hasebe M."/>
            <person name="Maruyama T."/>
            <person name="Minagawa J."/>
            <person name="Obokata J."/>
            <person name="Shigenobu S."/>
        </authorList>
    </citation>
    <scope>NUCLEOTIDE SEQUENCE [LARGE SCALE GENOMIC DNA]</scope>
</reference>
<accession>A0AAV4AXI1</accession>
<proteinExistence type="predicted"/>
<evidence type="ECO:0000313" key="2">
    <source>
        <dbReference type="EMBL" id="GFO12038.1"/>
    </source>
</evidence>
<feature type="region of interest" description="Disordered" evidence="1">
    <location>
        <begin position="53"/>
        <end position="79"/>
    </location>
</feature>
<dbReference type="AlphaFoldDB" id="A0AAV4AXI1"/>
<evidence type="ECO:0000256" key="1">
    <source>
        <dbReference type="SAM" id="MobiDB-lite"/>
    </source>
</evidence>
<comment type="caution">
    <text evidence="2">The sequence shown here is derived from an EMBL/GenBank/DDBJ whole genome shotgun (WGS) entry which is preliminary data.</text>
</comment>
<gene>
    <name evidence="2" type="ORF">PoB_003854300</name>
</gene>
<protein>
    <submittedName>
        <fullName evidence="2">Uncharacterized protein</fullName>
    </submittedName>
</protein>
<keyword evidence="3" id="KW-1185">Reference proteome</keyword>
<organism evidence="2 3">
    <name type="scientific">Plakobranchus ocellatus</name>
    <dbReference type="NCBI Taxonomy" id="259542"/>
    <lineage>
        <taxon>Eukaryota</taxon>
        <taxon>Metazoa</taxon>
        <taxon>Spiralia</taxon>
        <taxon>Lophotrochozoa</taxon>
        <taxon>Mollusca</taxon>
        <taxon>Gastropoda</taxon>
        <taxon>Heterobranchia</taxon>
        <taxon>Euthyneura</taxon>
        <taxon>Panpulmonata</taxon>
        <taxon>Sacoglossa</taxon>
        <taxon>Placobranchoidea</taxon>
        <taxon>Plakobranchidae</taxon>
        <taxon>Plakobranchus</taxon>
    </lineage>
</organism>
<dbReference type="EMBL" id="BLXT01004368">
    <property type="protein sequence ID" value="GFO12038.1"/>
    <property type="molecule type" value="Genomic_DNA"/>
</dbReference>
<name>A0AAV4AXI1_9GAST</name>